<dbReference type="PROSITE" id="PS00909">
    <property type="entry name" value="MR_MLE_2"/>
    <property type="match status" value="1"/>
</dbReference>
<dbReference type="SMART" id="SM00922">
    <property type="entry name" value="MR_MLE"/>
    <property type="match status" value="1"/>
</dbReference>
<dbReference type="GO" id="GO:0009063">
    <property type="term" value="P:amino acid catabolic process"/>
    <property type="evidence" value="ECO:0007669"/>
    <property type="project" value="InterPro"/>
</dbReference>
<dbReference type="InterPro" id="IPR018110">
    <property type="entry name" value="Mandel_Rmase/mucon_lact_enz_CS"/>
</dbReference>
<evidence type="ECO:0000313" key="10">
    <source>
        <dbReference type="Proteomes" id="UP000306317"/>
    </source>
</evidence>
<feature type="active site" description="Proton acceptor; specific for (S)-substrate epimerization" evidence="5">
    <location>
        <position position="248"/>
    </location>
</feature>
<dbReference type="Pfam" id="PF02746">
    <property type="entry name" value="MR_MLE_N"/>
    <property type="match status" value="1"/>
</dbReference>
<dbReference type="AlphaFoldDB" id="A0A4S3KG89"/>
<accession>A0A4S3KG89</accession>
<dbReference type="EC" id="5.1.1.-" evidence="7"/>
<dbReference type="PANTHER" id="PTHR48080:SF3">
    <property type="entry name" value="ENOLASE SUPERFAMILY MEMBER DDB_G0284701"/>
    <property type="match status" value="1"/>
</dbReference>
<dbReference type="InterPro" id="IPR036849">
    <property type="entry name" value="Enolase-like_C_sf"/>
</dbReference>
<dbReference type="SUPFAM" id="SSF54826">
    <property type="entry name" value="Enolase N-terminal domain-like"/>
    <property type="match status" value="1"/>
</dbReference>
<dbReference type="InterPro" id="IPR034593">
    <property type="entry name" value="DgoD-like"/>
</dbReference>
<dbReference type="CDD" id="cd03319">
    <property type="entry name" value="L-Ala-DL-Glu_epimerase"/>
    <property type="match status" value="1"/>
</dbReference>
<name>A0A4S3KG89_9GAMM</name>
<dbReference type="SFLD" id="SFLDG00180">
    <property type="entry name" value="muconate_cycloisomerase"/>
    <property type="match status" value="1"/>
</dbReference>
<dbReference type="Pfam" id="PF13378">
    <property type="entry name" value="MR_MLE_C"/>
    <property type="match status" value="1"/>
</dbReference>
<dbReference type="GO" id="GO:0016855">
    <property type="term" value="F:racemase and epimerase activity, acting on amino acids and derivatives"/>
    <property type="evidence" value="ECO:0007669"/>
    <property type="project" value="UniProtKB-UniRule"/>
</dbReference>
<evidence type="ECO:0000256" key="4">
    <source>
        <dbReference type="ARBA" id="ARBA00023235"/>
    </source>
</evidence>
<gene>
    <name evidence="9" type="ORF">B1991_08210</name>
</gene>
<dbReference type="SFLD" id="SFLDS00001">
    <property type="entry name" value="Enolase"/>
    <property type="match status" value="1"/>
</dbReference>
<keyword evidence="3 6" id="KW-0460">Magnesium</keyword>
<keyword evidence="10" id="KW-1185">Reference proteome</keyword>
<comment type="cofactor">
    <cofactor evidence="6 7">
        <name>Mg(2+)</name>
        <dbReference type="ChEBI" id="CHEBI:18420"/>
    </cofactor>
    <text evidence="6 7">Binds 1 Mg(2+) ion per subunit.</text>
</comment>
<evidence type="ECO:0000313" key="9">
    <source>
        <dbReference type="EMBL" id="THD07613.1"/>
    </source>
</evidence>
<dbReference type="Gene3D" id="3.20.20.120">
    <property type="entry name" value="Enolase-like C-terminal domain"/>
    <property type="match status" value="1"/>
</dbReference>
<comment type="similarity">
    <text evidence="1 7">Belongs to the mandelate racemase/muconate lactonizing enzyme family.</text>
</comment>
<dbReference type="InterPro" id="IPR034603">
    <property type="entry name" value="Dipeptide_epimerase"/>
</dbReference>
<keyword evidence="2 6" id="KW-0479">Metal-binding</keyword>
<dbReference type="NCBIfam" id="NF042940">
    <property type="entry name" value="racemase_DgcA"/>
    <property type="match status" value="1"/>
</dbReference>
<dbReference type="SFLD" id="SFLDF00010">
    <property type="entry name" value="dipeptide_epimerase"/>
    <property type="match status" value="1"/>
</dbReference>
<organism evidence="9 10">
    <name type="scientific">Rhodanobacter lindaniclasticus</name>
    <dbReference type="NCBI Taxonomy" id="75310"/>
    <lineage>
        <taxon>Bacteria</taxon>
        <taxon>Pseudomonadati</taxon>
        <taxon>Pseudomonadota</taxon>
        <taxon>Gammaproteobacteria</taxon>
        <taxon>Lysobacterales</taxon>
        <taxon>Rhodanobacteraceae</taxon>
        <taxon>Rhodanobacter</taxon>
    </lineage>
</organism>
<feature type="binding site" evidence="6">
    <location>
        <position position="203"/>
    </location>
    <ligand>
        <name>Mg(2+)</name>
        <dbReference type="ChEBI" id="CHEBI:18420"/>
    </ligand>
</feature>
<dbReference type="InterPro" id="IPR029065">
    <property type="entry name" value="Enolase_C-like"/>
</dbReference>
<evidence type="ECO:0000256" key="7">
    <source>
        <dbReference type="RuleBase" id="RU366006"/>
    </source>
</evidence>
<evidence type="ECO:0000256" key="1">
    <source>
        <dbReference type="ARBA" id="ARBA00008031"/>
    </source>
</evidence>
<feature type="active site" description="Proton acceptor; specific for (R)-substrate epimerization" evidence="5">
    <location>
        <position position="150"/>
    </location>
</feature>
<dbReference type="Gene3D" id="3.30.390.10">
    <property type="entry name" value="Enolase-like, N-terminal domain"/>
    <property type="match status" value="1"/>
</dbReference>
<feature type="binding site" evidence="6">
    <location>
        <position position="226"/>
    </location>
    <ligand>
        <name>Mg(2+)</name>
        <dbReference type="ChEBI" id="CHEBI:18420"/>
    </ligand>
</feature>
<sequence>MQTEVRHERWDLAAPFVIAHETYLHADVIVATLSCDGAVGRGECTPTAFYGESVDGVMKTVRELLVRLARGESWDRIHDRVPAGAARNAVDCAFWDLRAKLAKRRVWELAGIPAPAQVRTAQTISVGEAAQQADKARAIVATDGDRALIKLKLDVHDVVARVAAVRDAAPAATLIIDANESWDPALLDGVMPALQAARVAMVEQPLPVGKDDALARIKRRVPVCADESAHVGADLDALCGRYDLVNVKLDKTGGLTEALRMTARARQLGFGLMVGCMEGTSLGMAPATLVAGTARFVDLDGPLLIGRDRDPGLHYQRGLVSPPSAALWG</sequence>
<keyword evidence="4 7" id="KW-0413">Isomerase</keyword>
<feature type="domain" description="Mandelate racemase/muconate lactonizing enzyme C-terminal" evidence="8">
    <location>
        <begin position="130"/>
        <end position="224"/>
    </location>
</feature>
<dbReference type="OrthoDB" id="9782675at2"/>
<feature type="binding site" evidence="6">
    <location>
        <position position="177"/>
    </location>
    <ligand>
        <name>Mg(2+)</name>
        <dbReference type="ChEBI" id="CHEBI:18420"/>
    </ligand>
</feature>
<dbReference type="EMBL" id="MWIO01000025">
    <property type="protein sequence ID" value="THD07613.1"/>
    <property type="molecule type" value="Genomic_DNA"/>
</dbReference>
<dbReference type="InterPro" id="IPR013341">
    <property type="entry name" value="Mandelate_racemase_N_dom"/>
</dbReference>
<dbReference type="InterPro" id="IPR029017">
    <property type="entry name" value="Enolase-like_N"/>
</dbReference>
<dbReference type="InterPro" id="IPR013342">
    <property type="entry name" value="Mandelate_racemase_C"/>
</dbReference>
<protein>
    <recommendedName>
        <fullName evidence="7">Dipeptide epimerase</fullName>
        <ecNumber evidence="7">5.1.1.-</ecNumber>
    </recommendedName>
</protein>
<dbReference type="RefSeq" id="WP_136258236.1">
    <property type="nucleotide sequence ID" value="NZ_MWIO01000025.1"/>
</dbReference>
<comment type="caution">
    <text evidence="9">The sequence shown here is derived from an EMBL/GenBank/DDBJ whole genome shotgun (WGS) entry which is preliminary data.</text>
</comment>
<dbReference type="GO" id="GO:0046872">
    <property type="term" value="F:metal ion binding"/>
    <property type="evidence" value="ECO:0007669"/>
    <property type="project" value="UniProtKB-KW"/>
</dbReference>
<evidence type="ECO:0000256" key="3">
    <source>
        <dbReference type="ARBA" id="ARBA00022842"/>
    </source>
</evidence>
<dbReference type="SUPFAM" id="SSF51604">
    <property type="entry name" value="Enolase C-terminal domain-like"/>
    <property type="match status" value="1"/>
</dbReference>
<proteinExistence type="inferred from homology"/>
<dbReference type="Proteomes" id="UP000306317">
    <property type="component" value="Unassembled WGS sequence"/>
</dbReference>
<dbReference type="PANTHER" id="PTHR48080">
    <property type="entry name" value="D-GALACTONATE DEHYDRATASE-RELATED"/>
    <property type="match status" value="1"/>
</dbReference>
<reference evidence="9 10" key="1">
    <citation type="submission" date="2017-02" db="EMBL/GenBank/DDBJ databases">
        <title>Whole genome sequencing of Rhodanobacter lindaniclasticus DSM 17932.</title>
        <authorList>
            <person name="Kumar S."/>
            <person name="Patil P."/>
            <person name="Patil P.B."/>
        </authorList>
    </citation>
    <scope>NUCLEOTIDE SEQUENCE [LARGE SCALE GENOMIC DNA]</scope>
    <source>
        <strain evidence="9 10">DSM 17932</strain>
    </source>
</reference>
<evidence type="ECO:0000259" key="8">
    <source>
        <dbReference type="SMART" id="SM00922"/>
    </source>
</evidence>
<evidence type="ECO:0000256" key="6">
    <source>
        <dbReference type="PIRSR" id="PIRSR634603-3"/>
    </source>
</evidence>
<evidence type="ECO:0000256" key="5">
    <source>
        <dbReference type="PIRSR" id="PIRSR634603-1"/>
    </source>
</evidence>
<evidence type="ECO:0000256" key="2">
    <source>
        <dbReference type="ARBA" id="ARBA00022723"/>
    </source>
</evidence>